<feature type="region of interest" description="Disordered" evidence="9">
    <location>
        <begin position="313"/>
        <end position="338"/>
    </location>
</feature>
<dbReference type="GO" id="GO:1990575">
    <property type="term" value="P:mitochondrial L-ornithine transmembrane transport"/>
    <property type="evidence" value="ECO:0007669"/>
    <property type="project" value="TreeGrafter"/>
</dbReference>
<reference evidence="12" key="1">
    <citation type="submission" date="2016-10" db="EMBL/GenBank/DDBJ databases">
        <authorList>
            <person name="Jeantristanb JTB J.-T."/>
            <person name="Ricardo R."/>
        </authorList>
    </citation>
    <scope>NUCLEOTIDE SEQUENCE [LARGE SCALE GENOMIC DNA]</scope>
</reference>
<evidence type="ECO:0000256" key="3">
    <source>
        <dbReference type="ARBA" id="ARBA00022448"/>
    </source>
</evidence>
<keyword evidence="5" id="KW-0677">Repeat</keyword>
<evidence type="ECO:0000256" key="1">
    <source>
        <dbReference type="ARBA" id="ARBA00004225"/>
    </source>
</evidence>
<feature type="region of interest" description="Disordered" evidence="9">
    <location>
        <begin position="395"/>
        <end position="442"/>
    </location>
</feature>
<accession>A0A2X0LZV1</accession>
<name>A0A2X0LZV1_9BASI</name>
<gene>
    <name evidence="11" type="ORF">BZ3500_MVSOF-1268-A1-R1_CHR2-2G04876</name>
</gene>
<keyword evidence="6 10" id="KW-1133">Transmembrane helix</keyword>
<feature type="transmembrane region" description="Helical" evidence="10">
    <location>
        <begin position="269"/>
        <end position="290"/>
    </location>
</feature>
<dbReference type="OrthoDB" id="3364892at2759"/>
<proteinExistence type="inferred from homology"/>
<comment type="similarity">
    <text evidence="2">Belongs to the mitochondrial carrier (TC 2.A.29) family.</text>
</comment>
<keyword evidence="12" id="KW-1185">Reference proteome</keyword>
<evidence type="ECO:0000256" key="4">
    <source>
        <dbReference type="ARBA" id="ARBA00022692"/>
    </source>
</evidence>
<keyword evidence="3" id="KW-0813">Transport</keyword>
<dbReference type="Gene3D" id="1.50.40.10">
    <property type="entry name" value="Mitochondrial carrier domain"/>
    <property type="match status" value="1"/>
</dbReference>
<evidence type="ECO:0000256" key="8">
    <source>
        <dbReference type="ARBA" id="ARBA00023136"/>
    </source>
</evidence>
<organism evidence="11 12">
    <name type="scientific">Microbotryum saponariae</name>
    <dbReference type="NCBI Taxonomy" id="289078"/>
    <lineage>
        <taxon>Eukaryota</taxon>
        <taxon>Fungi</taxon>
        <taxon>Dikarya</taxon>
        <taxon>Basidiomycota</taxon>
        <taxon>Pucciniomycotina</taxon>
        <taxon>Microbotryomycetes</taxon>
        <taxon>Microbotryales</taxon>
        <taxon>Microbotryaceae</taxon>
        <taxon>Microbotryum</taxon>
    </lineage>
</organism>
<feature type="transmembrane region" description="Helical" evidence="10">
    <location>
        <begin position="347"/>
        <end position="369"/>
    </location>
</feature>
<evidence type="ECO:0000256" key="5">
    <source>
        <dbReference type="ARBA" id="ARBA00022737"/>
    </source>
</evidence>
<dbReference type="InterPro" id="IPR023395">
    <property type="entry name" value="MCP_dom_sf"/>
</dbReference>
<feature type="region of interest" description="Disordered" evidence="9">
    <location>
        <begin position="28"/>
        <end position="47"/>
    </location>
</feature>
<dbReference type="EMBL" id="FMWP01000010">
    <property type="protein sequence ID" value="SCZ87410.1"/>
    <property type="molecule type" value="Genomic_DNA"/>
</dbReference>
<dbReference type="STRING" id="289078.A0A2X0LZV1"/>
<dbReference type="PANTHER" id="PTHR45624:SF52">
    <property type="entry name" value="MITOCHONDRIAL CARRIER"/>
    <property type="match status" value="1"/>
</dbReference>
<dbReference type="PANTHER" id="PTHR45624">
    <property type="entry name" value="MITOCHONDRIAL BASIC AMINO ACIDS TRANSPORTER-RELATED"/>
    <property type="match status" value="1"/>
</dbReference>
<evidence type="ECO:0000256" key="9">
    <source>
        <dbReference type="SAM" id="MobiDB-lite"/>
    </source>
</evidence>
<comment type="subcellular location">
    <subcellularLocation>
        <location evidence="1">Mitochondrion membrane</location>
        <topology evidence="1">Multi-pass membrane protein</topology>
    </subcellularLocation>
</comment>
<feature type="transmembrane region" description="Helical" evidence="10">
    <location>
        <begin position="119"/>
        <end position="139"/>
    </location>
</feature>
<dbReference type="GO" id="GO:0000064">
    <property type="term" value="F:L-ornithine transmembrane transporter activity"/>
    <property type="evidence" value="ECO:0007669"/>
    <property type="project" value="TreeGrafter"/>
</dbReference>
<dbReference type="GO" id="GO:0031966">
    <property type="term" value="C:mitochondrial membrane"/>
    <property type="evidence" value="ECO:0007669"/>
    <property type="project" value="UniProtKB-SubCell"/>
</dbReference>
<evidence type="ECO:0000256" key="7">
    <source>
        <dbReference type="ARBA" id="ARBA00023128"/>
    </source>
</evidence>
<evidence type="ECO:0000313" key="12">
    <source>
        <dbReference type="Proteomes" id="UP000249723"/>
    </source>
</evidence>
<dbReference type="SUPFAM" id="SSF103506">
    <property type="entry name" value="Mitochondrial carrier"/>
    <property type="match status" value="1"/>
</dbReference>
<protein>
    <submittedName>
        <fullName evidence="11">BZ3500_MvSof-1268-A1-R1_Chr2-2g04876 protein</fullName>
    </submittedName>
</protein>
<evidence type="ECO:0000256" key="2">
    <source>
        <dbReference type="ARBA" id="ARBA00006375"/>
    </source>
</evidence>
<evidence type="ECO:0000313" key="11">
    <source>
        <dbReference type="EMBL" id="SCZ87410.1"/>
    </source>
</evidence>
<keyword evidence="8 10" id="KW-0472">Membrane</keyword>
<evidence type="ECO:0000256" key="10">
    <source>
        <dbReference type="SAM" id="Phobius"/>
    </source>
</evidence>
<feature type="region of interest" description="Disordered" evidence="9">
    <location>
        <begin position="509"/>
        <end position="531"/>
    </location>
</feature>
<dbReference type="InterPro" id="IPR050567">
    <property type="entry name" value="Mitochondrial_Carrier"/>
</dbReference>
<evidence type="ECO:0000256" key="6">
    <source>
        <dbReference type="ARBA" id="ARBA00022989"/>
    </source>
</evidence>
<keyword evidence="4 10" id="KW-0812">Transmembrane</keyword>
<keyword evidence="7" id="KW-0496">Mitochondrion</keyword>
<feature type="transmembrane region" description="Helical" evidence="10">
    <location>
        <begin position="562"/>
        <end position="579"/>
    </location>
</feature>
<sequence>MSEVIAEVLENVSTDTTTQSQDALVIVPQSSTPVDPTSTSSSQTKSGSSSSVLAALTRALFLSLAFLFKRPIRLFRPVKISTWTGLQAIAHEHGHSKVTPAFVRSLIRKQGWSFIPRHLVPPVLVNGLIGLTLFGVYTVSRQVRQGALHQMTPRFGWSSHQSSESYLNSHLPPDVLSHPSTQVLIPFISGTLAGASQSIISAPLDNARLLLLRRQHHLRLYGHRTSRNQPGRPNSKPFVSWWPLLRDAVFLNTGSTEKLSNAQKVRRGYTLWVLTLIKDGLGFGAFFATFEVGRSVSRRMGLAWDGIQEGDQVEENDWDEEKNQVVPTPTPSNDPAVKKKRRSAASLLLQSLGILTAGGVAGLCFALVARPFDRMRMVIYEGRMKALEREERVKQEIERRGEGNGNGNSSPVKKGTSKARAPCSSRGNQKEHIRTLRARGRSRLSSLSAKAFLARPFEPKPKPISASSFPNPASAKLHPNPSAFHLVSEAARQAGPINFFFGSTASLGSSTSNRATGTGPRLPSGMKGRHFGPTRLSARARDAKAKMVHGAERGLLARATRVLAYVPAYSVAFFAYALMSGDLR</sequence>
<dbReference type="AlphaFoldDB" id="A0A2X0LZV1"/>
<dbReference type="Proteomes" id="UP000249723">
    <property type="component" value="Unassembled WGS sequence"/>
</dbReference>